<protein>
    <submittedName>
        <fullName evidence="1">Endoglucanase 15</fullName>
    </submittedName>
</protein>
<dbReference type="AlphaFoldDB" id="A0A8J4XFG2"/>
<accession>A0A8J4XFG2</accession>
<evidence type="ECO:0000313" key="2">
    <source>
        <dbReference type="Proteomes" id="UP000727407"/>
    </source>
</evidence>
<reference evidence="1" key="1">
    <citation type="submission" date="2020-07" db="EMBL/GenBank/DDBJ databases">
        <title>Clarias magur genome sequencing, assembly and annotation.</title>
        <authorList>
            <person name="Kushwaha B."/>
            <person name="Kumar R."/>
            <person name="Das P."/>
            <person name="Joshi C.G."/>
            <person name="Kumar D."/>
            <person name="Nagpure N.S."/>
            <person name="Pandey M."/>
            <person name="Agarwal S."/>
            <person name="Srivastava S."/>
            <person name="Singh M."/>
            <person name="Sahoo L."/>
            <person name="Jayasankar P."/>
            <person name="Meher P.K."/>
            <person name="Koringa P.G."/>
            <person name="Iquebal M.A."/>
            <person name="Das S.P."/>
            <person name="Bit A."/>
            <person name="Patnaik S."/>
            <person name="Patel N."/>
            <person name="Shah T.M."/>
            <person name="Hinsu A."/>
            <person name="Jena J.K."/>
        </authorList>
    </citation>
    <scope>NUCLEOTIDE SEQUENCE</scope>
    <source>
        <strain evidence="1">CIFAMagur01</strain>
        <tissue evidence="1">Testis</tissue>
    </source>
</reference>
<gene>
    <name evidence="1" type="ORF">DAT39_005528</name>
</gene>
<comment type="caution">
    <text evidence="1">The sequence shown here is derived from an EMBL/GenBank/DDBJ whole genome shotgun (WGS) entry which is preliminary data.</text>
</comment>
<sequence length="70" mass="7676">MSTLLTVWTKRKVDTMTACLAEHGHLISHSSKYRSKDRLGGALLVALDPVPDTIYGLVGDGVKQICWAHL</sequence>
<name>A0A8J4XFG2_CLAMG</name>
<dbReference type="Proteomes" id="UP000727407">
    <property type="component" value="Unassembled WGS sequence"/>
</dbReference>
<keyword evidence="2" id="KW-1185">Reference proteome</keyword>
<proteinExistence type="predicted"/>
<dbReference type="EMBL" id="QNUK01000053">
    <property type="protein sequence ID" value="KAF5904725.1"/>
    <property type="molecule type" value="Genomic_DNA"/>
</dbReference>
<organism evidence="1 2">
    <name type="scientific">Clarias magur</name>
    <name type="common">Asian catfish</name>
    <name type="synonym">Macropteronotus magur</name>
    <dbReference type="NCBI Taxonomy" id="1594786"/>
    <lineage>
        <taxon>Eukaryota</taxon>
        <taxon>Metazoa</taxon>
        <taxon>Chordata</taxon>
        <taxon>Craniata</taxon>
        <taxon>Vertebrata</taxon>
        <taxon>Euteleostomi</taxon>
        <taxon>Actinopterygii</taxon>
        <taxon>Neopterygii</taxon>
        <taxon>Teleostei</taxon>
        <taxon>Ostariophysi</taxon>
        <taxon>Siluriformes</taxon>
        <taxon>Clariidae</taxon>
        <taxon>Clarias</taxon>
    </lineage>
</organism>
<evidence type="ECO:0000313" key="1">
    <source>
        <dbReference type="EMBL" id="KAF5904725.1"/>
    </source>
</evidence>